<comment type="caution">
    <text evidence="2">The sequence shown here is derived from an EMBL/GenBank/DDBJ whole genome shotgun (WGS) entry which is preliminary data.</text>
</comment>
<protein>
    <recommendedName>
        <fullName evidence="4">Cyanovirin-N domain-containing protein</fullName>
    </recommendedName>
</protein>
<feature type="signal peptide" evidence="1">
    <location>
        <begin position="1"/>
        <end position="22"/>
    </location>
</feature>
<dbReference type="PANTHER" id="PTHR39603:SF1">
    <property type="entry name" value="CYANOVIRIN-N DOMAIN-CONTAINING PROTEIN"/>
    <property type="match status" value="1"/>
</dbReference>
<evidence type="ECO:0008006" key="4">
    <source>
        <dbReference type="Google" id="ProtNLM"/>
    </source>
</evidence>
<gene>
    <name evidence="2" type="ORF">BDW59DRAFT_163259</name>
</gene>
<evidence type="ECO:0000313" key="3">
    <source>
        <dbReference type="Proteomes" id="UP001610335"/>
    </source>
</evidence>
<proteinExistence type="predicted"/>
<keyword evidence="3" id="KW-1185">Reference proteome</keyword>
<accession>A0ABR4I6U8</accession>
<organism evidence="2 3">
    <name type="scientific">Aspergillus cavernicola</name>
    <dbReference type="NCBI Taxonomy" id="176166"/>
    <lineage>
        <taxon>Eukaryota</taxon>
        <taxon>Fungi</taxon>
        <taxon>Dikarya</taxon>
        <taxon>Ascomycota</taxon>
        <taxon>Pezizomycotina</taxon>
        <taxon>Eurotiomycetes</taxon>
        <taxon>Eurotiomycetidae</taxon>
        <taxon>Eurotiales</taxon>
        <taxon>Aspergillaceae</taxon>
        <taxon>Aspergillus</taxon>
        <taxon>Aspergillus subgen. Nidulantes</taxon>
    </lineage>
</organism>
<dbReference type="EMBL" id="JBFXLS010000052">
    <property type="protein sequence ID" value="KAL2823479.1"/>
    <property type="molecule type" value="Genomic_DNA"/>
</dbReference>
<feature type="chain" id="PRO_5045361433" description="Cyanovirin-N domain-containing protein" evidence="1">
    <location>
        <begin position="23"/>
        <end position="127"/>
    </location>
</feature>
<name>A0ABR4I6U8_9EURO</name>
<sequence>MMAPSLFASLLTLLALSGTTLAATIPGFVEKVKRDDLTCSGFASRPVGEVSACIDFLHGRGTTTCRVEGSSSDFCTSGDTKITRVNYSNKPNVASLCRDVAYGLQKVVDSCTRDGQVADLFVSIQSA</sequence>
<evidence type="ECO:0000313" key="2">
    <source>
        <dbReference type="EMBL" id="KAL2823479.1"/>
    </source>
</evidence>
<dbReference type="Proteomes" id="UP001610335">
    <property type="component" value="Unassembled WGS sequence"/>
</dbReference>
<reference evidence="2 3" key="1">
    <citation type="submission" date="2024-07" db="EMBL/GenBank/DDBJ databases">
        <title>Section-level genome sequencing and comparative genomics of Aspergillus sections Usti and Cavernicolus.</title>
        <authorList>
            <consortium name="Lawrence Berkeley National Laboratory"/>
            <person name="Nybo J.L."/>
            <person name="Vesth T.C."/>
            <person name="Theobald S."/>
            <person name="Frisvad J.C."/>
            <person name="Larsen T.O."/>
            <person name="Kjaerboelling I."/>
            <person name="Rothschild-Mancinelli K."/>
            <person name="Lyhne E.K."/>
            <person name="Kogle M.E."/>
            <person name="Barry K."/>
            <person name="Clum A."/>
            <person name="Na H."/>
            <person name="Ledsgaard L."/>
            <person name="Lin J."/>
            <person name="Lipzen A."/>
            <person name="Kuo A."/>
            <person name="Riley R."/>
            <person name="Mondo S."/>
            <person name="LaButti K."/>
            <person name="Haridas S."/>
            <person name="Pangalinan J."/>
            <person name="Salamov A.A."/>
            <person name="Simmons B.A."/>
            <person name="Magnuson J.K."/>
            <person name="Chen J."/>
            <person name="Drula E."/>
            <person name="Henrissat B."/>
            <person name="Wiebenga A."/>
            <person name="Lubbers R.J."/>
            <person name="Gomes A.C."/>
            <person name="Makela M.R."/>
            <person name="Stajich J."/>
            <person name="Grigoriev I.V."/>
            <person name="Mortensen U.H."/>
            <person name="De vries R.P."/>
            <person name="Baker S.E."/>
            <person name="Andersen M.R."/>
        </authorList>
    </citation>
    <scope>NUCLEOTIDE SEQUENCE [LARGE SCALE GENOMIC DNA]</scope>
    <source>
        <strain evidence="2 3">CBS 600.67</strain>
    </source>
</reference>
<keyword evidence="1" id="KW-0732">Signal</keyword>
<evidence type="ECO:0000256" key="1">
    <source>
        <dbReference type="SAM" id="SignalP"/>
    </source>
</evidence>
<dbReference type="PANTHER" id="PTHR39603">
    <property type="entry name" value="CYANOVIRIN-N DOMAIN-CONTAINING PROTEIN"/>
    <property type="match status" value="1"/>
</dbReference>